<organism evidence="2 3">
    <name type="scientific">Desulfitobacterium dehalogenans (strain ATCC 51507 / DSM 9161 / JW/IU-DC1)</name>
    <dbReference type="NCBI Taxonomy" id="756499"/>
    <lineage>
        <taxon>Bacteria</taxon>
        <taxon>Bacillati</taxon>
        <taxon>Bacillota</taxon>
        <taxon>Clostridia</taxon>
        <taxon>Eubacteriales</taxon>
        <taxon>Desulfitobacteriaceae</taxon>
        <taxon>Desulfitobacterium</taxon>
    </lineage>
</organism>
<gene>
    <name evidence="2" type="ordered locus">Desde_2539</name>
</gene>
<feature type="transmembrane region" description="Helical" evidence="1">
    <location>
        <begin position="20"/>
        <end position="37"/>
    </location>
</feature>
<proteinExistence type="predicted"/>
<name>I4AA84_DESDJ</name>
<dbReference type="Proteomes" id="UP000006053">
    <property type="component" value="Chromosome"/>
</dbReference>
<dbReference type="HOGENOM" id="CLU_3327180_0_0_9"/>
<keyword evidence="1" id="KW-0472">Membrane</keyword>
<keyword evidence="3" id="KW-1185">Reference proteome</keyword>
<dbReference type="EMBL" id="CP003348">
    <property type="protein sequence ID" value="AFM00869.1"/>
    <property type="molecule type" value="Genomic_DNA"/>
</dbReference>
<accession>I4AA84</accession>
<evidence type="ECO:0000256" key="1">
    <source>
        <dbReference type="SAM" id="Phobius"/>
    </source>
</evidence>
<reference evidence="3" key="1">
    <citation type="submission" date="2012-06" db="EMBL/GenBank/DDBJ databases">
        <title>Complete sequence of Desulfitobacterium dehalogenans ATCC 51507.</title>
        <authorList>
            <person name="Lucas S."/>
            <person name="Han J."/>
            <person name="Lapidus A."/>
            <person name="Cheng J.-F."/>
            <person name="Goodwin L."/>
            <person name="Pitluck S."/>
            <person name="Peters L."/>
            <person name="Ovchinnikova G."/>
            <person name="Teshima H."/>
            <person name="Detter J.C."/>
            <person name="Han C."/>
            <person name="Tapia R."/>
            <person name="Land M."/>
            <person name="Hauser L."/>
            <person name="Kyrpides N."/>
            <person name="Ivanova N."/>
            <person name="Pagani I."/>
            <person name="Kruse T."/>
            <person name="de Vos W.M."/>
            <person name="Smidt H."/>
            <person name="Woyke T."/>
        </authorList>
    </citation>
    <scope>NUCLEOTIDE SEQUENCE [LARGE SCALE GENOMIC DNA]</scope>
    <source>
        <strain evidence="3">ATCC 51507 / DSM 9161 / JW/IU-DC1</strain>
    </source>
</reference>
<evidence type="ECO:0000313" key="2">
    <source>
        <dbReference type="EMBL" id="AFM00869.1"/>
    </source>
</evidence>
<dbReference type="AlphaFoldDB" id="I4AA84"/>
<sequence>MEDLNSVPIQVQFTADSPFKITALIIQLLVIVLAIVCSV</sequence>
<protein>
    <submittedName>
        <fullName evidence="2">Uncharacterized protein</fullName>
    </submittedName>
</protein>
<evidence type="ECO:0000313" key="3">
    <source>
        <dbReference type="Proteomes" id="UP000006053"/>
    </source>
</evidence>
<reference evidence="2 3" key="2">
    <citation type="journal article" date="2015" name="J. Bacteriol.">
        <title>Genomic, proteomic, and biochemical analysis of the organohalide respiratory pathway in Desulfitobacterium dehalogenans.</title>
        <authorList>
            <person name="Kruse T."/>
            <person name="van de Pas B.A."/>
            <person name="Atteia A."/>
            <person name="Krab K."/>
            <person name="Hagen W.R."/>
            <person name="Goodwin L."/>
            <person name="Chain P."/>
            <person name="Boeren S."/>
            <person name="Maphosa F."/>
            <person name="Schraa G."/>
            <person name="de Vos W.M."/>
            <person name="van der Oost J."/>
            <person name="Smidt H."/>
            <person name="Stams A.J."/>
        </authorList>
    </citation>
    <scope>NUCLEOTIDE SEQUENCE [LARGE SCALE GENOMIC DNA]</scope>
    <source>
        <strain evidence="3">ATCC 51507 / DSM 9161 / JW/IU-DC1</strain>
    </source>
</reference>
<dbReference type="KEGG" id="ddh:Desde_2539"/>
<keyword evidence="1" id="KW-1133">Transmembrane helix</keyword>
<keyword evidence="1" id="KW-0812">Transmembrane</keyword>